<feature type="signal peptide" evidence="1">
    <location>
        <begin position="1"/>
        <end position="18"/>
    </location>
</feature>
<gene>
    <name evidence="2" type="ORF">KI659_02570</name>
</gene>
<keyword evidence="1" id="KW-0732">Signal</keyword>
<dbReference type="InterPro" id="IPR011486">
    <property type="entry name" value="BBP2"/>
</dbReference>
<proteinExistence type="predicted"/>
<comment type="caution">
    <text evidence="2">The sequence shown here is derived from an EMBL/GenBank/DDBJ whole genome shotgun (WGS) entry which is preliminary data.</text>
</comment>
<dbReference type="Proteomes" id="UP001319104">
    <property type="component" value="Unassembled WGS sequence"/>
</dbReference>
<accession>A0AAP2G3D1</accession>
<dbReference type="Pfam" id="PF07642">
    <property type="entry name" value="BBP2"/>
    <property type="match status" value="1"/>
</dbReference>
<feature type="chain" id="PRO_5042930122" evidence="1">
    <location>
        <begin position="19"/>
        <end position="348"/>
    </location>
</feature>
<organism evidence="2 3">
    <name type="scientific">Litoribacter ruber</name>
    <dbReference type="NCBI Taxonomy" id="702568"/>
    <lineage>
        <taxon>Bacteria</taxon>
        <taxon>Pseudomonadati</taxon>
        <taxon>Bacteroidota</taxon>
        <taxon>Cytophagia</taxon>
        <taxon>Cytophagales</taxon>
        <taxon>Cyclobacteriaceae</taxon>
        <taxon>Litoribacter</taxon>
    </lineage>
</organism>
<evidence type="ECO:0000256" key="1">
    <source>
        <dbReference type="SAM" id="SignalP"/>
    </source>
</evidence>
<name>A0AAP2G3D1_9BACT</name>
<dbReference type="AlphaFoldDB" id="A0AAP2G3D1"/>
<dbReference type="RefSeq" id="WP_213943768.1">
    <property type="nucleotide sequence ID" value="NZ_JAHCMY010000001.1"/>
</dbReference>
<evidence type="ECO:0000313" key="3">
    <source>
        <dbReference type="Proteomes" id="UP001319104"/>
    </source>
</evidence>
<dbReference type="EMBL" id="JAHCMY010000001">
    <property type="protein sequence ID" value="MBS9522891.1"/>
    <property type="molecule type" value="Genomic_DNA"/>
</dbReference>
<evidence type="ECO:0000313" key="2">
    <source>
        <dbReference type="EMBL" id="MBS9522891.1"/>
    </source>
</evidence>
<protein>
    <submittedName>
        <fullName evidence="2">Porin</fullName>
    </submittedName>
</protein>
<reference evidence="2 3" key="1">
    <citation type="submission" date="2021-05" db="EMBL/GenBank/DDBJ databases">
        <authorList>
            <person name="Zhang Z.D."/>
            <person name="Osman G."/>
        </authorList>
    </citation>
    <scope>NUCLEOTIDE SEQUENCE [LARGE SCALE GENOMIC DNA]</scope>
    <source>
        <strain evidence="2 3">KCTC 32217</strain>
    </source>
</reference>
<sequence>MKHFYLLLFLLISHFSKAQIIQQNGWELSGYMEAYYSYEFNRPENHQRPDFLYNYKRHNEFSVNLAFIRAKYEDENIRGNLALMTGTYAQFNLADEPAWAQMVYEASVGVRLYDKLWLDVGIMPSHIGFESAEGMETWHLSRSLLAENSPYFLTGGRLTYMALEDLEVTLWAGNGWQNVQRQEGHQSLALGLGLNYQPLEGLEINYSNFFGNEYPQTLRLNRFYNNFYTMYSFSKWGVTVGADYGVEEAIFRPFNEWYAFTASLRRQLGEKFYLALRADHYSDVNGVILNSGLEVTGYSVNLDYQVHPKALARIELRQFNSPEPIFDLPGGRVSTGNTAINSSLAIRF</sequence>
<dbReference type="SUPFAM" id="SSF56935">
    <property type="entry name" value="Porins"/>
    <property type="match status" value="1"/>
</dbReference>
<keyword evidence="3" id="KW-1185">Reference proteome</keyword>